<dbReference type="Proteomes" id="UP000324748">
    <property type="component" value="Unassembled WGS sequence"/>
</dbReference>
<dbReference type="GO" id="GO:0004029">
    <property type="term" value="F:aldehyde dehydrogenase (NAD+) activity"/>
    <property type="evidence" value="ECO:0007669"/>
    <property type="project" value="TreeGrafter"/>
</dbReference>
<dbReference type="PANTHER" id="PTHR43570">
    <property type="entry name" value="ALDEHYDE DEHYDROGENASE"/>
    <property type="match status" value="1"/>
</dbReference>
<dbReference type="AlphaFoldDB" id="A0A5B0MB90"/>
<keyword evidence="4" id="KW-1185">Reference proteome</keyword>
<evidence type="ECO:0000313" key="4">
    <source>
        <dbReference type="Proteomes" id="UP000324748"/>
    </source>
</evidence>
<proteinExistence type="predicted"/>
<evidence type="ECO:0000256" key="2">
    <source>
        <dbReference type="SAM" id="MobiDB-lite"/>
    </source>
</evidence>
<evidence type="ECO:0000256" key="1">
    <source>
        <dbReference type="ARBA" id="ARBA00023002"/>
    </source>
</evidence>
<dbReference type="PANTHER" id="PTHR43570:SF16">
    <property type="entry name" value="ALDEHYDE DEHYDROGENASE TYPE III, ISOFORM Q"/>
    <property type="match status" value="1"/>
</dbReference>
<name>A0A5B0MB90_PUCGR</name>
<organism evidence="3 4">
    <name type="scientific">Puccinia graminis f. sp. tritici</name>
    <dbReference type="NCBI Taxonomy" id="56615"/>
    <lineage>
        <taxon>Eukaryota</taxon>
        <taxon>Fungi</taxon>
        <taxon>Dikarya</taxon>
        <taxon>Basidiomycota</taxon>
        <taxon>Pucciniomycotina</taxon>
        <taxon>Pucciniomycetes</taxon>
        <taxon>Pucciniales</taxon>
        <taxon>Pucciniaceae</taxon>
        <taxon>Puccinia</taxon>
    </lineage>
</organism>
<evidence type="ECO:0000313" key="3">
    <source>
        <dbReference type="EMBL" id="KAA1073546.1"/>
    </source>
</evidence>
<reference evidence="3 4" key="1">
    <citation type="submission" date="2019-05" db="EMBL/GenBank/DDBJ databases">
        <title>Emergence of the Ug99 lineage of the wheat stem rust pathogen through somatic hybridization.</title>
        <authorList>
            <person name="Li F."/>
            <person name="Upadhyaya N.M."/>
            <person name="Sperschneider J."/>
            <person name="Matny O."/>
            <person name="Nguyen-Phuc H."/>
            <person name="Mago R."/>
            <person name="Raley C."/>
            <person name="Miller M.E."/>
            <person name="Silverstein K.A.T."/>
            <person name="Henningsen E."/>
            <person name="Hirsch C.D."/>
            <person name="Visser B."/>
            <person name="Pretorius Z.A."/>
            <person name="Steffenson B.J."/>
            <person name="Schwessinger B."/>
            <person name="Dodds P.N."/>
            <person name="Figueroa M."/>
        </authorList>
    </citation>
    <scope>NUCLEOTIDE SEQUENCE [LARGE SCALE GENOMIC DNA]</scope>
    <source>
        <strain evidence="3">21-0</strain>
    </source>
</reference>
<feature type="region of interest" description="Disordered" evidence="2">
    <location>
        <begin position="24"/>
        <end position="54"/>
    </location>
</feature>
<dbReference type="GO" id="GO:0006081">
    <property type="term" value="P:aldehyde metabolic process"/>
    <property type="evidence" value="ECO:0007669"/>
    <property type="project" value="InterPro"/>
</dbReference>
<dbReference type="EMBL" id="VSWC01000158">
    <property type="protein sequence ID" value="KAA1073546.1"/>
    <property type="molecule type" value="Genomic_DNA"/>
</dbReference>
<accession>A0A5B0MB90</accession>
<dbReference type="InterPro" id="IPR016162">
    <property type="entry name" value="Ald_DH_N"/>
</dbReference>
<dbReference type="Gene3D" id="3.40.605.10">
    <property type="entry name" value="Aldehyde Dehydrogenase, Chain A, domain 1"/>
    <property type="match status" value="1"/>
</dbReference>
<dbReference type="OrthoDB" id="440325at2759"/>
<comment type="caution">
    <text evidence="3">The sequence shown here is derived from an EMBL/GenBank/DDBJ whole genome shotgun (WGS) entry which is preliminary data.</text>
</comment>
<gene>
    <name evidence="3" type="ORF">PGT21_015128</name>
</gene>
<protein>
    <submittedName>
        <fullName evidence="3">Uncharacterized protein</fullName>
    </submittedName>
</protein>
<keyword evidence="1" id="KW-0560">Oxidoreductase</keyword>
<sequence>MSNLDQEKFENGNVVAPSVGLYETEKGTPVGKSANAKGKGKALESKSVSKKRCGASTPDAQLKQLGHLLQENEYLLEEALTIDLGIQNLESHGGKLVGTRNEVLSALKILKKWIKPQSVKTKLTWLIAKPWCYCLVHLSVQLLAETPSFSNPLKTGMSTVVGKYLDPRNICVVNGGQEQSTAK</sequence>
<dbReference type="InterPro" id="IPR012394">
    <property type="entry name" value="Aldehyde_DH_NAD(P)"/>
</dbReference>
<dbReference type="GO" id="GO:0005737">
    <property type="term" value="C:cytoplasm"/>
    <property type="evidence" value="ECO:0007669"/>
    <property type="project" value="TreeGrafter"/>
</dbReference>